<proteinExistence type="predicted"/>
<dbReference type="Proteomes" id="UP000324222">
    <property type="component" value="Unassembled WGS sequence"/>
</dbReference>
<gene>
    <name evidence="1" type="ORF">E2C01_003294</name>
</gene>
<comment type="caution">
    <text evidence="1">The sequence shown here is derived from an EMBL/GenBank/DDBJ whole genome shotgun (WGS) entry which is preliminary data.</text>
</comment>
<reference evidence="1 2" key="1">
    <citation type="submission" date="2019-05" db="EMBL/GenBank/DDBJ databases">
        <title>Another draft genome of Portunus trituberculatus and its Hox gene families provides insights of decapod evolution.</title>
        <authorList>
            <person name="Jeong J.-H."/>
            <person name="Song I."/>
            <person name="Kim S."/>
            <person name="Choi T."/>
            <person name="Kim D."/>
            <person name="Ryu S."/>
            <person name="Kim W."/>
        </authorList>
    </citation>
    <scope>NUCLEOTIDE SEQUENCE [LARGE SCALE GENOMIC DNA]</scope>
    <source>
        <tissue evidence="1">Muscle</tissue>
    </source>
</reference>
<sequence>MNMETRHGTEGIEMSQEASTFHQRIVKLVEMRRGDVRKSGATGNGDVKASLLKGEGIDNFAIVWLGLVPWLYLLVHEAQRGVRLQHGLCLRRVHHLRVLDTAAAEHCRVYHLSGSRSRRLGQHILVTGGVG</sequence>
<evidence type="ECO:0000313" key="2">
    <source>
        <dbReference type="Proteomes" id="UP000324222"/>
    </source>
</evidence>
<dbReference type="EMBL" id="VSRR010000126">
    <property type="protein sequence ID" value="MPC10655.1"/>
    <property type="molecule type" value="Genomic_DNA"/>
</dbReference>
<evidence type="ECO:0000313" key="1">
    <source>
        <dbReference type="EMBL" id="MPC10655.1"/>
    </source>
</evidence>
<accession>A0A5B7CNC2</accession>
<organism evidence="1 2">
    <name type="scientific">Portunus trituberculatus</name>
    <name type="common">Swimming crab</name>
    <name type="synonym">Neptunus trituberculatus</name>
    <dbReference type="NCBI Taxonomy" id="210409"/>
    <lineage>
        <taxon>Eukaryota</taxon>
        <taxon>Metazoa</taxon>
        <taxon>Ecdysozoa</taxon>
        <taxon>Arthropoda</taxon>
        <taxon>Crustacea</taxon>
        <taxon>Multicrustacea</taxon>
        <taxon>Malacostraca</taxon>
        <taxon>Eumalacostraca</taxon>
        <taxon>Eucarida</taxon>
        <taxon>Decapoda</taxon>
        <taxon>Pleocyemata</taxon>
        <taxon>Brachyura</taxon>
        <taxon>Eubrachyura</taxon>
        <taxon>Portunoidea</taxon>
        <taxon>Portunidae</taxon>
        <taxon>Portuninae</taxon>
        <taxon>Portunus</taxon>
    </lineage>
</organism>
<keyword evidence="2" id="KW-1185">Reference proteome</keyword>
<dbReference type="AlphaFoldDB" id="A0A5B7CNC2"/>
<protein>
    <submittedName>
        <fullName evidence="1">Uncharacterized protein</fullName>
    </submittedName>
</protein>
<name>A0A5B7CNC2_PORTR</name>